<accession>A0A178F4R6</accession>
<evidence type="ECO:0000256" key="1">
    <source>
        <dbReference type="SAM" id="MobiDB-lite"/>
    </source>
</evidence>
<dbReference type="EMBL" id="LHPM01000010">
    <property type="protein sequence ID" value="OAL67319.1"/>
    <property type="molecule type" value="Genomic_DNA"/>
</dbReference>
<feature type="region of interest" description="Disordered" evidence="1">
    <location>
        <begin position="32"/>
        <end position="56"/>
    </location>
</feature>
<reference evidence="2 3" key="1">
    <citation type="submission" date="2016-05" db="EMBL/GenBank/DDBJ databases">
        <title>Genome sequencing of Trichophyton rubrum CMCC(F)T1i isolated from hair.</title>
        <authorList>
            <person name="Zhan P."/>
            <person name="Tao Y."/>
            <person name="Liu W."/>
        </authorList>
    </citation>
    <scope>NUCLEOTIDE SEQUENCE [LARGE SCALE GENOMIC DNA]</scope>
    <source>
        <strain evidence="3">CMCC(F)T1i</strain>
    </source>
</reference>
<protein>
    <submittedName>
        <fullName evidence="2">Uncharacterized protein</fullName>
    </submittedName>
</protein>
<evidence type="ECO:0000313" key="2">
    <source>
        <dbReference type="EMBL" id="OAL67319.1"/>
    </source>
</evidence>
<organism evidence="2 3">
    <name type="scientific">Trichophyton rubrum</name>
    <name type="common">Athlete's foot fungus</name>
    <name type="synonym">Epidermophyton rubrum</name>
    <dbReference type="NCBI Taxonomy" id="5551"/>
    <lineage>
        <taxon>Eukaryota</taxon>
        <taxon>Fungi</taxon>
        <taxon>Dikarya</taxon>
        <taxon>Ascomycota</taxon>
        <taxon>Pezizomycotina</taxon>
        <taxon>Eurotiomycetes</taxon>
        <taxon>Eurotiomycetidae</taxon>
        <taxon>Onygenales</taxon>
        <taxon>Arthrodermataceae</taxon>
        <taxon>Trichophyton</taxon>
    </lineage>
</organism>
<proteinExistence type="predicted"/>
<sequence length="101" mass="10223">MLGGPPTDASNHLASHSVVLLQQAYVPPGACLVSPKQSNPRRNKVTKYTASEAPPRPSVSAVGLSAIGSVVDDGLAVRKRAKAKGALDDVTGQTMAGGAFG</sequence>
<comment type="caution">
    <text evidence="2">The sequence shown here is derived from an EMBL/GenBank/DDBJ whole genome shotgun (WGS) entry which is preliminary data.</text>
</comment>
<name>A0A178F4R6_TRIRU</name>
<dbReference type="Proteomes" id="UP000243015">
    <property type="component" value="Unassembled WGS sequence"/>
</dbReference>
<dbReference type="AlphaFoldDB" id="A0A178F4R6"/>
<gene>
    <name evidence="2" type="ORF">A7C99_1183</name>
</gene>
<evidence type="ECO:0000313" key="3">
    <source>
        <dbReference type="Proteomes" id="UP000243015"/>
    </source>
</evidence>